<evidence type="ECO:0000256" key="2">
    <source>
        <dbReference type="ARBA" id="ARBA00004429"/>
    </source>
</evidence>
<dbReference type="SMART" id="SM00028">
    <property type="entry name" value="TPR"/>
    <property type="match status" value="4"/>
</dbReference>
<evidence type="ECO:0000256" key="1">
    <source>
        <dbReference type="ARBA" id="ARBA00002962"/>
    </source>
</evidence>
<dbReference type="Pfam" id="PF07219">
    <property type="entry name" value="HemY_N"/>
    <property type="match status" value="1"/>
</dbReference>
<evidence type="ECO:0000256" key="4">
    <source>
        <dbReference type="ARBA" id="ARBA00022475"/>
    </source>
</evidence>
<keyword evidence="5" id="KW-0997">Cell inner membrane</keyword>
<evidence type="ECO:0000256" key="8">
    <source>
        <dbReference type="ARBA" id="ARBA00023136"/>
    </source>
</evidence>
<proteinExistence type="predicted"/>
<dbReference type="eggNOG" id="COG3071">
    <property type="taxonomic scope" value="Bacteria"/>
</dbReference>
<keyword evidence="13" id="KW-1185">Reference proteome</keyword>
<feature type="domain" description="HemY N-terminal" evidence="11">
    <location>
        <begin position="29"/>
        <end position="135"/>
    </location>
</feature>
<dbReference type="Gene3D" id="1.25.40.10">
    <property type="entry name" value="Tetratricopeptide repeat domain"/>
    <property type="match status" value="2"/>
</dbReference>
<sequence length="417" mass="46884">MKRVYLLLIVLVIAAGLALLGLAIAEHKGYVLFAYKGFRYESSLWAFLALVAVVWLTLYVLRLLVRLLVTSGGLVNPWSRLHRSRRVRVASEQGFVDLLEGRWDRALRHLRRAAASEPQPLMYYLGAARAAHELGQHEDSDALLEQALKCQPQAELAIALTHAELQLARGQADAALETLEVMRERYPHRQQVLRQLPSLYLQREDWSALLGLLPELRKEKTLGDAEMAELERQAWRGRLGVAGQVAEGDVGSALATLTQAWQQLSSAQRQEPELLAVYAEQLRQLGADDEAEELLRSALKRHYDSHLVRLYGLLRGRDPARQLHTAEGWLKEHPRDAGLLLTLGRLCLLNQLWGKAREYFESSLTFQRHPETCTELAGLLAQQGEVERSNHLFQESLGLLDQRLSGLPAPLPVAVAN</sequence>
<evidence type="ECO:0000313" key="12">
    <source>
        <dbReference type="EMBL" id="KFX71153.1"/>
    </source>
</evidence>
<reference evidence="12 13" key="1">
    <citation type="journal article" date="2014" name="Genome Announc.">
        <title>Draft Genome Sequence of Petroleum Oil-Degrading Marine Bacterium Pseudomonas taeanensis Strain MS-3, Isolated from a Crude Oil-Contaminated Seashore.</title>
        <authorList>
            <person name="Lee S.Y."/>
            <person name="Kim S.H."/>
            <person name="Lee D.G."/>
            <person name="Shin S."/>
            <person name="Yun S.H."/>
            <person name="Choi C.W."/>
            <person name="Chung Y.H."/>
            <person name="Choi J.S."/>
            <person name="Kahng H.Y."/>
            <person name="Kim S.I."/>
        </authorList>
    </citation>
    <scope>NUCLEOTIDE SEQUENCE [LARGE SCALE GENOMIC DNA]</scope>
    <source>
        <strain evidence="12 13">MS-3</strain>
    </source>
</reference>
<comment type="function">
    <text evidence="1">Involved in a late step of protoheme IX synthesis.</text>
</comment>
<comment type="pathway">
    <text evidence="3">Porphyrin-containing compound metabolism; protoheme biosynthesis.</text>
</comment>
<dbReference type="OrthoDB" id="7053339at2"/>
<dbReference type="AlphaFoldDB" id="A0A0A1YQ43"/>
<gene>
    <name evidence="12" type="ORF">TMS3_0104260</name>
</gene>
<keyword evidence="7 10" id="KW-1133">Transmembrane helix</keyword>
<dbReference type="NCBIfam" id="TIGR00540">
    <property type="entry name" value="TPR_hemY_coli"/>
    <property type="match status" value="1"/>
</dbReference>
<dbReference type="Proteomes" id="UP000030063">
    <property type="component" value="Unassembled WGS sequence"/>
</dbReference>
<dbReference type="GO" id="GO:0005886">
    <property type="term" value="C:plasma membrane"/>
    <property type="evidence" value="ECO:0007669"/>
    <property type="project" value="UniProtKB-SubCell"/>
</dbReference>
<keyword evidence="4" id="KW-1003">Cell membrane</keyword>
<protein>
    <submittedName>
        <fullName evidence="12">Heme biosynthesis protein HemY</fullName>
    </submittedName>
</protein>
<evidence type="ECO:0000256" key="6">
    <source>
        <dbReference type="ARBA" id="ARBA00022692"/>
    </source>
</evidence>
<evidence type="ECO:0000256" key="5">
    <source>
        <dbReference type="ARBA" id="ARBA00022519"/>
    </source>
</evidence>
<comment type="caution">
    <text evidence="12">The sequence shown here is derived from an EMBL/GenBank/DDBJ whole genome shotgun (WGS) entry which is preliminary data.</text>
</comment>
<dbReference type="STRING" id="1395571.TMS3_0104260"/>
<dbReference type="RefSeq" id="WP_025163988.1">
    <property type="nucleotide sequence ID" value="NZ_AWSQ01000001.1"/>
</dbReference>
<keyword evidence="8 10" id="KW-0472">Membrane</keyword>
<dbReference type="InterPro" id="IPR010817">
    <property type="entry name" value="HemY_N"/>
</dbReference>
<evidence type="ECO:0000256" key="3">
    <source>
        <dbReference type="ARBA" id="ARBA00004744"/>
    </source>
</evidence>
<dbReference type="InterPro" id="IPR019734">
    <property type="entry name" value="TPR_rpt"/>
</dbReference>
<feature type="transmembrane region" description="Helical" evidence="10">
    <location>
        <begin position="44"/>
        <end position="65"/>
    </location>
</feature>
<name>A0A0A1YQ43_9PSED</name>
<evidence type="ECO:0000256" key="9">
    <source>
        <dbReference type="ARBA" id="ARBA00023244"/>
    </source>
</evidence>
<dbReference type="UniPathway" id="UPA00252"/>
<evidence type="ECO:0000256" key="10">
    <source>
        <dbReference type="SAM" id="Phobius"/>
    </source>
</evidence>
<evidence type="ECO:0000256" key="7">
    <source>
        <dbReference type="ARBA" id="ARBA00022989"/>
    </source>
</evidence>
<comment type="subcellular location">
    <subcellularLocation>
        <location evidence="2">Cell inner membrane</location>
        <topology evidence="2">Multi-pass membrane protein</topology>
    </subcellularLocation>
</comment>
<keyword evidence="9" id="KW-0627">Porphyrin biosynthesis</keyword>
<evidence type="ECO:0000313" key="13">
    <source>
        <dbReference type="Proteomes" id="UP000030063"/>
    </source>
</evidence>
<organism evidence="12 13">
    <name type="scientific">Pseudomonas taeanensis MS-3</name>
    <dbReference type="NCBI Taxonomy" id="1395571"/>
    <lineage>
        <taxon>Bacteria</taxon>
        <taxon>Pseudomonadati</taxon>
        <taxon>Pseudomonadota</taxon>
        <taxon>Gammaproteobacteria</taxon>
        <taxon>Pseudomonadales</taxon>
        <taxon>Pseudomonadaceae</taxon>
        <taxon>Pseudomonas</taxon>
    </lineage>
</organism>
<dbReference type="InterPro" id="IPR011990">
    <property type="entry name" value="TPR-like_helical_dom_sf"/>
</dbReference>
<keyword evidence="6 10" id="KW-0812">Transmembrane</keyword>
<dbReference type="GO" id="GO:0006779">
    <property type="term" value="P:porphyrin-containing compound biosynthetic process"/>
    <property type="evidence" value="ECO:0007669"/>
    <property type="project" value="UniProtKB-KW"/>
</dbReference>
<evidence type="ECO:0000259" key="11">
    <source>
        <dbReference type="Pfam" id="PF07219"/>
    </source>
</evidence>
<dbReference type="EMBL" id="AWSQ01000001">
    <property type="protein sequence ID" value="KFX71153.1"/>
    <property type="molecule type" value="Genomic_DNA"/>
</dbReference>
<dbReference type="SUPFAM" id="SSF48452">
    <property type="entry name" value="TPR-like"/>
    <property type="match status" value="1"/>
</dbReference>
<dbReference type="InterPro" id="IPR005254">
    <property type="entry name" value="Heme_biosyn_assoc_TPR_pro"/>
</dbReference>
<accession>A0A0A1YQ43</accession>
<dbReference type="GO" id="GO:0042168">
    <property type="term" value="P:heme metabolic process"/>
    <property type="evidence" value="ECO:0007669"/>
    <property type="project" value="InterPro"/>
</dbReference>